<evidence type="ECO:0000313" key="1">
    <source>
        <dbReference type="EMBL" id="KAL2280797.1"/>
    </source>
</evidence>
<dbReference type="EMBL" id="JBAWTH010000063">
    <property type="protein sequence ID" value="KAL2280797.1"/>
    <property type="molecule type" value="Genomic_DNA"/>
</dbReference>
<name>A0ABR4EEG9_9PEZI</name>
<keyword evidence="2" id="KW-1185">Reference proteome</keyword>
<accession>A0ABR4EEG9</accession>
<gene>
    <name evidence="1" type="ORF">FJTKL_12302</name>
</gene>
<sequence length="211" mass="23391">MHTIGHFFEIERLQHFSIAGVGRQISALLARFFLITTENCPGSAQFRQPNIRGLLEETADAVRRAAGFVPSTSALWYRTARFFLTMRHVIDFVDGGQRVTQQILRLAHIGPFAQALVIAGVHCLPAGLEGVFQTAMCWDLQHADCACTGCSNIIWRGDLVKRTAPEIAAGEVQKYALVNPFDGFKTVFCDYCSRHCGVPWDDGNKPCVPHV</sequence>
<dbReference type="Proteomes" id="UP001600888">
    <property type="component" value="Unassembled WGS sequence"/>
</dbReference>
<proteinExistence type="predicted"/>
<reference evidence="1 2" key="1">
    <citation type="submission" date="2024-03" db="EMBL/GenBank/DDBJ databases">
        <title>A high-quality draft genome sequence of Diaporthe vaccinii, a causative agent of upright dieback and viscid rot disease in cranberry plants.</title>
        <authorList>
            <person name="Sarrasin M."/>
            <person name="Lang B.F."/>
            <person name="Burger G."/>
        </authorList>
    </citation>
    <scope>NUCLEOTIDE SEQUENCE [LARGE SCALE GENOMIC DNA]</scope>
    <source>
        <strain evidence="1 2">IS7</strain>
    </source>
</reference>
<comment type="caution">
    <text evidence="1">The sequence shown here is derived from an EMBL/GenBank/DDBJ whole genome shotgun (WGS) entry which is preliminary data.</text>
</comment>
<organism evidence="1 2">
    <name type="scientific">Diaporthe vaccinii</name>
    <dbReference type="NCBI Taxonomy" id="105482"/>
    <lineage>
        <taxon>Eukaryota</taxon>
        <taxon>Fungi</taxon>
        <taxon>Dikarya</taxon>
        <taxon>Ascomycota</taxon>
        <taxon>Pezizomycotina</taxon>
        <taxon>Sordariomycetes</taxon>
        <taxon>Sordariomycetidae</taxon>
        <taxon>Diaporthales</taxon>
        <taxon>Diaporthaceae</taxon>
        <taxon>Diaporthe</taxon>
        <taxon>Diaporthe eres species complex</taxon>
    </lineage>
</organism>
<evidence type="ECO:0000313" key="2">
    <source>
        <dbReference type="Proteomes" id="UP001600888"/>
    </source>
</evidence>
<protein>
    <submittedName>
        <fullName evidence="1">Uncharacterized protein</fullName>
    </submittedName>
</protein>